<dbReference type="InterPro" id="IPR011604">
    <property type="entry name" value="PDDEXK-like_dom_sf"/>
</dbReference>
<evidence type="ECO:0000259" key="1">
    <source>
        <dbReference type="Pfam" id="PF11074"/>
    </source>
</evidence>
<proteinExistence type="predicted"/>
<reference evidence="2 3" key="1">
    <citation type="submission" date="2017-09" db="EMBL/GenBank/DDBJ databases">
        <title>Depth-based differentiation of microbial function through sediment-hosted aquifers and enrichment of novel symbionts in the deep terrestrial subsurface.</title>
        <authorList>
            <person name="Probst A.J."/>
            <person name="Ladd B."/>
            <person name="Jarett J.K."/>
            <person name="Geller-Mcgrath D.E."/>
            <person name="Sieber C.M."/>
            <person name="Emerson J.B."/>
            <person name="Anantharaman K."/>
            <person name="Thomas B.C."/>
            <person name="Malmstrom R."/>
            <person name="Stieglmeier M."/>
            <person name="Klingl A."/>
            <person name="Woyke T."/>
            <person name="Ryan C.M."/>
            <person name="Banfield J.F."/>
        </authorList>
    </citation>
    <scope>NUCLEOTIDE SEQUENCE [LARGE SCALE GENOMIC DNA]</scope>
    <source>
        <strain evidence="2">CG10_big_fil_rev_8_21_14_0_10_37_15</strain>
    </source>
</reference>
<sequence length="448" mass="51406">MLTKSDFMKYVECPVYLWMTKHRPDLLPEDTPEKGRILEMGREVDDFSRKLFPGGVEVGGYNQEGWQNTQKITADGAKTLFQPTVVAGELTCRADILERDGDSWVINEVKMATKVKKEYPFDVAFQQICFETADMKVAGTNLIHINNQYVRKGEIDPKKLFISEDIADAVLEKTPETKRLIPLALEVLKNQEAPSEDFLALCPNPRTCEYLKVYLESVGQTPEPMEIEPSTDSTGIKEKLSELKYPLYFLDYETHSSAIPSFDGTRPYQNVPFQYSLIVMASPEAEPKYFEFLARKFANPVPELLIQLEQNLGPKGSVIVWNESFEKGCNEEMARMEPAYAKFLQNVNDRVFDLMLIFKFKNRLYVRSEFQKSASLKKVLPIVCPELSYESLVIREDGEASLSWLTLTDSKVPEPDKNKLAENMLEYCKRDTEAMVCILKKLWKEIKK</sequence>
<dbReference type="Gene3D" id="3.90.320.10">
    <property type="match status" value="1"/>
</dbReference>
<name>A0A2H0R860_9BACT</name>
<protein>
    <recommendedName>
        <fullName evidence="1">DUF2779 domain-containing protein</fullName>
    </recommendedName>
</protein>
<evidence type="ECO:0000313" key="3">
    <source>
        <dbReference type="Proteomes" id="UP000230208"/>
    </source>
</evidence>
<dbReference type="InterPro" id="IPR021301">
    <property type="entry name" value="DUF2779"/>
</dbReference>
<organism evidence="2 3">
    <name type="scientific">Candidatus Yanofskybacteria bacterium CG10_big_fil_rev_8_21_14_0_10_37_15</name>
    <dbReference type="NCBI Taxonomy" id="1975097"/>
    <lineage>
        <taxon>Bacteria</taxon>
        <taxon>Candidatus Yanofskyibacteriota</taxon>
    </lineage>
</organism>
<dbReference type="Proteomes" id="UP000230208">
    <property type="component" value="Unassembled WGS sequence"/>
</dbReference>
<dbReference type="EMBL" id="PCXP01000009">
    <property type="protein sequence ID" value="PIR42005.1"/>
    <property type="molecule type" value="Genomic_DNA"/>
</dbReference>
<evidence type="ECO:0000313" key="2">
    <source>
        <dbReference type="EMBL" id="PIR42005.1"/>
    </source>
</evidence>
<dbReference type="Pfam" id="PF11074">
    <property type="entry name" value="DUF2779"/>
    <property type="match status" value="1"/>
</dbReference>
<feature type="domain" description="DUF2779" evidence="1">
    <location>
        <begin position="248"/>
        <end position="375"/>
    </location>
</feature>
<comment type="caution">
    <text evidence="2">The sequence shown here is derived from an EMBL/GenBank/DDBJ whole genome shotgun (WGS) entry which is preliminary data.</text>
</comment>
<accession>A0A2H0R860</accession>
<dbReference type="AlphaFoldDB" id="A0A2H0R860"/>
<gene>
    <name evidence="2" type="ORF">COV30_00615</name>
</gene>